<dbReference type="Pfam" id="PF20846">
    <property type="entry name" value="PNMA_N"/>
    <property type="match status" value="1"/>
</dbReference>
<dbReference type="InterPro" id="IPR048270">
    <property type="entry name" value="PNMA_C"/>
</dbReference>
<dbReference type="OrthoDB" id="115435at2759"/>
<evidence type="ECO:0000256" key="1">
    <source>
        <dbReference type="SAM" id="MobiDB-lite"/>
    </source>
</evidence>
<dbReference type="KEGG" id="tmu:101359866"/>
<sequence>MPVTLLEDWCKGMDLDPRRALLIVGIPVECSEAEIKETVKAGLQALCSYRVIGRTFRRKDNSKVVFIELAEPVNYGVMPSHILGRGGTWEVVVKPRSPDDEFISRLNHFLKDEGRRMVDVAQTLGYSSPGAAKGSASEVLDPAAPDFQPPKESTWYRKLKVFSGSTYPGPGEDTFEVWLEQVTEMMQLWQVSEVEKQRRLLESLRGSALSIMRALRVSNDGMTVEDCLDALKQIFGSKEDTRTSQFRFVQTFQKCGEKISAFLLRLEPVLQKAVQQSPISTRSVDMIRLKHVMSRAAMTTTLRGKLEIMDQRGCPPTFLELMKLVRDEEEWETSQAVAREKQRQVGRGRRGPSRQGTVELHDPAAQTPLPAQSFIESSSQTAQEGAPSLKRRRLPCCHGSGDDSHTVCPRVENQPPAKQKQPGAAEESGNGVGAGAVSHPEP</sequence>
<dbReference type="STRING" id="127582.A0A2Y9EAE4"/>
<feature type="domain" description="Paraneoplastic antigen Ma-like N-terminal" evidence="3">
    <location>
        <begin position="1"/>
        <end position="92"/>
    </location>
</feature>
<protein>
    <submittedName>
        <fullName evidence="5">Paraneoplastic antigen-like protein 5</fullName>
    </submittedName>
</protein>
<reference evidence="5" key="1">
    <citation type="submission" date="2025-08" db="UniProtKB">
        <authorList>
            <consortium name="RefSeq"/>
        </authorList>
    </citation>
    <scope>IDENTIFICATION</scope>
</reference>
<dbReference type="CTD" id="114824"/>
<proteinExistence type="predicted"/>
<evidence type="ECO:0000259" key="2">
    <source>
        <dbReference type="Pfam" id="PF14893"/>
    </source>
</evidence>
<evidence type="ECO:0000259" key="3">
    <source>
        <dbReference type="Pfam" id="PF20846"/>
    </source>
</evidence>
<dbReference type="Proteomes" id="UP000248480">
    <property type="component" value="Unplaced"/>
</dbReference>
<feature type="domain" description="Paraneoplastic antigen Ma-like C-terminal" evidence="2">
    <location>
        <begin position="162"/>
        <end position="322"/>
    </location>
</feature>
<dbReference type="FunCoup" id="A0A2Y9EAE4">
    <property type="interactions" value="24"/>
</dbReference>
<organism evidence="4 5">
    <name type="scientific">Trichechus manatus latirostris</name>
    <name type="common">Florida manatee</name>
    <dbReference type="NCBI Taxonomy" id="127582"/>
    <lineage>
        <taxon>Eukaryota</taxon>
        <taxon>Metazoa</taxon>
        <taxon>Chordata</taxon>
        <taxon>Craniata</taxon>
        <taxon>Vertebrata</taxon>
        <taxon>Euteleostomi</taxon>
        <taxon>Mammalia</taxon>
        <taxon>Eutheria</taxon>
        <taxon>Afrotheria</taxon>
        <taxon>Sirenia</taxon>
        <taxon>Trichechidae</taxon>
        <taxon>Trichechus</taxon>
    </lineage>
</organism>
<dbReference type="AlphaFoldDB" id="A0A2Y9EAE4"/>
<accession>A0A2Y9EAE4</accession>
<dbReference type="Pfam" id="PF14893">
    <property type="entry name" value="PNMA"/>
    <property type="match status" value="1"/>
</dbReference>
<dbReference type="PANTHER" id="PTHR23095">
    <property type="entry name" value="PARANEOPLASTIC ANTIGEN"/>
    <property type="match status" value="1"/>
</dbReference>
<gene>
    <name evidence="5" type="primary">PNMA5</name>
</gene>
<keyword evidence="4" id="KW-1185">Reference proteome</keyword>
<evidence type="ECO:0000313" key="5">
    <source>
        <dbReference type="RefSeq" id="XP_004390111.1"/>
    </source>
</evidence>
<evidence type="ECO:0000313" key="4">
    <source>
        <dbReference type="Proteomes" id="UP000248480"/>
    </source>
</evidence>
<dbReference type="GeneID" id="101359866"/>
<feature type="region of interest" description="Disordered" evidence="1">
    <location>
        <begin position="330"/>
        <end position="442"/>
    </location>
</feature>
<dbReference type="InParanoid" id="A0A2Y9EAE4"/>
<dbReference type="InterPro" id="IPR026523">
    <property type="entry name" value="PNMA"/>
</dbReference>
<dbReference type="InterPro" id="IPR048271">
    <property type="entry name" value="PNMA_N"/>
</dbReference>
<dbReference type="PANTHER" id="PTHR23095:SF4">
    <property type="entry name" value="PARANEOPLASTIC ANTIGEN-LIKE PROTEIN 5"/>
    <property type="match status" value="1"/>
</dbReference>
<name>A0A2Y9EAE4_TRIMA</name>
<feature type="compositionally biased region" description="Polar residues" evidence="1">
    <location>
        <begin position="374"/>
        <end position="383"/>
    </location>
</feature>
<dbReference type="RefSeq" id="XP_004390111.1">
    <property type="nucleotide sequence ID" value="XM_004390054.2"/>
</dbReference>